<comment type="caution">
    <text evidence="2">The sequence shown here is derived from an EMBL/GenBank/DDBJ whole genome shotgun (WGS) entry which is preliminary data.</text>
</comment>
<dbReference type="InterPro" id="IPR003871">
    <property type="entry name" value="RFA1B/D_OB_1st"/>
</dbReference>
<sequence length="115" mass="12964">MPPFALPLGATICSPPELPNSFGETPWQNMSMDKRLSLISGIVAGKVPWKLKDHVIRRWALLESRIANQFNSIEMLLPDEKSGKIHATIRKHLVDRFKNVLLEGSCYINENLLVA</sequence>
<dbReference type="InterPro" id="IPR012340">
    <property type="entry name" value="NA-bd_OB-fold"/>
</dbReference>
<gene>
    <name evidence="2" type="ORF">D0Y65_009919</name>
</gene>
<dbReference type="Pfam" id="PF02721">
    <property type="entry name" value="DUF223"/>
    <property type="match status" value="1"/>
</dbReference>
<protein>
    <recommendedName>
        <fullName evidence="1">Replication protein A 70 kDa DNA-binding subunit B/D first OB fold domain-containing protein</fullName>
    </recommendedName>
</protein>
<reference evidence="2 3" key="1">
    <citation type="submission" date="2018-09" db="EMBL/GenBank/DDBJ databases">
        <title>A high-quality reference genome of wild soybean provides a powerful tool to mine soybean genomes.</title>
        <authorList>
            <person name="Xie M."/>
            <person name="Chung C.Y.L."/>
            <person name="Li M.-W."/>
            <person name="Wong F.-L."/>
            <person name="Chan T.-F."/>
            <person name="Lam H.-M."/>
        </authorList>
    </citation>
    <scope>NUCLEOTIDE SEQUENCE [LARGE SCALE GENOMIC DNA]</scope>
    <source>
        <strain evidence="3">cv. W05</strain>
        <tissue evidence="2">Hypocotyl of etiolated seedlings</tissue>
    </source>
</reference>
<evidence type="ECO:0000313" key="3">
    <source>
        <dbReference type="Proteomes" id="UP000289340"/>
    </source>
</evidence>
<dbReference type="Gene3D" id="2.40.50.140">
    <property type="entry name" value="Nucleic acid-binding proteins"/>
    <property type="match status" value="1"/>
</dbReference>
<keyword evidence="3" id="KW-1185">Reference proteome</keyword>
<accession>A0A445L0Z3</accession>
<proteinExistence type="predicted"/>
<feature type="domain" description="Replication protein A 70 kDa DNA-binding subunit B/D first OB fold" evidence="1">
    <location>
        <begin position="44"/>
        <end position="113"/>
    </location>
</feature>
<evidence type="ECO:0000313" key="2">
    <source>
        <dbReference type="EMBL" id="RZC16818.1"/>
    </source>
</evidence>
<dbReference type="Proteomes" id="UP000289340">
    <property type="component" value="Chromosome 4"/>
</dbReference>
<dbReference type="EMBL" id="QZWG01000004">
    <property type="protein sequence ID" value="RZC16818.1"/>
    <property type="molecule type" value="Genomic_DNA"/>
</dbReference>
<dbReference type="CDD" id="cd04480">
    <property type="entry name" value="RPA1_DBD_A_like"/>
    <property type="match status" value="1"/>
</dbReference>
<dbReference type="AlphaFoldDB" id="A0A445L0Z3"/>
<name>A0A445L0Z3_GLYSO</name>
<evidence type="ECO:0000259" key="1">
    <source>
        <dbReference type="Pfam" id="PF02721"/>
    </source>
</evidence>
<organism evidence="2 3">
    <name type="scientific">Glycine soja</name>
    <name type="common">Wild soybean</name>
    <dbReference type="NCBI Taxonomy" id="3848"/>
    <lineage>
        <taxon>Eukaryota</taxon>
        <taxon>Viridiplantae</taxon>
        <taxon>Streptophyta</taxon>
        <taxon>Embryophyta</taxon>
        <taxon>Tracheophyta</taxon>
        <taxon>Spermatophyta</taxon>
        <taxon>Magnoliopsida</taxon>
        <taxon>eudicotyledons</taxon>
        <taxon>Gunneridae</taxon>
        <taxon>Pentapetalae</taxon>
        <taxon>rosids</taxon>
        <taxon>fabids</taxon>
        <taxon>Fabales</taxon>
        <taxon>Fabaceae</taxon>
        <taxon>Papilionoideae</taxon>
        <taxon>50 kb inversion clade</taxon>
        <taxon>NPAAA clade</taxon>
        <taxon>indigoferoid/millettioid clade</taxon>
        <taxon>Phaseoleae</taxon>
        <taxon>Glycine</taxon>
        <taxon>Glycine subgen. Soja</taxon>
    </lineage>
</organism>